<name>A0A5D4GT44_9HYPH</name>
<dbReference type="PANTHER" id="PTHR33567:SF3">
    <property type="entry name" value="CHROMATE ION TRANSPORTER (EUROFUNG)"/>
    <property type="match status" value="1"/>
</dbReference>
<dbReference type="NCBIfam" id="TIGR00937">
    <property type="entry name" value="2A51"/>
    <property type="match status" value="1"/>
</dbReference>
<evidence type="ECO:0000256" key="2">
    <source>
        <dbReference type="ARBA" id="ARBA00005262"/>
    </source>
</evidence>
<reference evidence="8 9" key="2">
    <citation type="submission" date="2019-09" db="EMBL/GenBank/DDBJ databases">
        <title>Mesorhizobium sp. MaA-C15 isolated from Microcystis aeruginosa.</title>
        <authorList>
            <person name="Jeong S.E."/>
            <person name="Jin H.M."/>
            <person name="Jeon C.O."/>
        </authorList>
    </citation>
    <scope>NUCLEOTIDE SEQUENCE [LARGE SCALE GENOMIC DNA]</scope>
    <source>
        <strain evidence="8 9">MaA-C15</strain>
    </source>
</reference>
<feature type="transmembrane region" description="Helical" evidence="7">
    <location>
        <begin position="89"/>
        <end position="112"/>
    </location>
</feature>
<keyword evidence="3" id="KW-1003">Cell membrane</keyword>
<dbReference type="AlphaFoldDB" id="A0A5D4GT44"/>
<dbReference type="InterPro" id="IPR014047">
    <property type="entry name" value="Chr_Tranpt_l_chain"/>
</dbReference>
<keyword evidence="5 7" id="KW-1133">Transmembrane helix</keyword>
<feature type="transmembrane region" description="Helical" evidence="7">
    <location>
        <begin position="21"/>
        <end position="39"/>
    </location>
</feature>
<evidence type="ECO:0000256" key="3">
    <source>
        <dbReference type="ARBA" id="ARBA00022475"/>
    </source>
</evidence>
<feature type="transmembrane region" description="Helical" evidence="7">
    <location>
        <begin position="248"/>
        <end position="268"/>
    </location>
</feature>
<dbReference type="GO" id="GO:0005886">
    <property type="term" value="C:plasma membrane"/>
    <property type="evidence" value="ECO:0007669"/>
    <property type="project" value="UniProtKB-SubCell"/>
</dbReference>
<reference evidence="8 9" key="1">
    <citation type="submission" date="2019-08" db="EMBL/GenBank/DDBJ databases">
        <authorList>
            <person name="Seo Y.L."/>
        </authorList>
    </citation>
    <scope>NUCLEOTIDE SEQUENCE [LARGE SCALE GENOMIC DNA]</scope>
    <source>
        <strain evidence="8 9">MaA-C15</strain>
    </source>
</reference>
<dbReference type="GO" id="GO:0015109">
    <property type="term" value="F:chromate transmembrane transporter activity"/>
    <property type="evidence" value="ECO:0007669"/>
    <property type="project" value="InterPro"/>
</dbReference>
<dbReference type="Proteomes" id="UP000323258">
    <property type="component" value="Unassembled WGS sequence"/>
</dbReference>
<evidence type="ECO:0000256" key="6">
    <source>
        <dbReference type="ARBA" id="ARBA00023136"/>
    </source>
</evidence>
<evidence type="ECO:0000256" key="7">
    <source>
        <dbReference type="SAM" id="Phobius"/>
    </source>
</evidence>
<feature type="transmembrane region" description="Helical" evidence="7">
    <location>
        <begin position="59"/>
        <end position="82"/>
    </location>
</feature>
<evidence type="ECO:0000256" key="4">
    <source>
        <dbReference type="ARBA" id="ARBA00022692"/>
    </source>
</evidence>
<gene>
    <name evidence="8" type="primary">chrA</name>
    <name evidence="8" type="ORF">FY036_17145</name>
</gene>
<evidence type="ECO:0000313" key="8">
    <source>
        <dbReference type="EMBL" id="TYR30445.1"/>
    </source>
</evidence>
<organism evidence="8 9">
    <name type="scientific">Neoaquamicrobium microcysteis</name>
    <dbReference type="NCBI Taxonomy" id="2682781"/>
    <lineage>
        <taxon>Bacteria</taxon>
        <taxon>Pseudomonadati</taxon>
        <taxon>Pseudomonadota</taxon>
        <taxon>Alphaproteobacteria</taxon>
        <taxon>Hyphomicrobiales</taxon>
        <taxon>Phyllobacteriaceae</taxon>
        <taxon>Neoaquamicrobium</taxon>
    </lineage>
</organism>
<feature type="transmembrane region" description="Helical" evidence="7">
    <location>
        <begin position="288"/>
        <end position="307"/>
    </location>
</feature>
<comment type="caution">
    <text evidence="8">The sequence shown here is derived from an EMBL/GenBank/DDBJ whole genome shotgun (WGS) entry which is preliminary data.</text>
</comment>
<evidence type="ECO:0000313" key="9">
    <source>
        <dbReference type="Proteomes" id="UP000323258"/>
    </source>
</evidence>
<keyword evidence="6 7" id="KW-0472">Membrane</keyword>
<dbReference type="Pfam" id="PF02417">
    <property type="entry name" value="Chromate_transp"/>
    <property type="match status" value="2"/>
</dbReference>
<dbReference type="EMBL" id="VSZS01000066">
    <property type="protein sequence ID" value="TYR30445.1"/>
    <property type="molecule type" value="Genomic_DNA"/>
</dbReference>
<feature type="transmembrane region" description="Helical" evidence="7">
    <location>
        <begin position="118"/>
        <end position="139"/>
    </location>
</feature>
<feature type="transmembrane region" description="Helical" evidence="7">
    <location>
        <begin position="219"/>
        <end position="236"/>
    </location>
</feature>
<comment type="subcellular location">
    <subcellularLocation>
        <location evidence="1">Cell membrane</location>
        <topology evidence="1">Multi-pass membrane protein</topology>
    </subcellularLocation>
</comment>
<feature type="transmembrane region" description="Helical" evidence="7">
    <location>
        <begin position="396"/>
        <end position="421"/>
    </location>
</feature>
<protein>
    <submittedName>
        <fullName evidence="8">Chromate efflux transporter</fullName>
    </submittedName>
</protein>
<evidence type="ECO:0000256" key="1">
    <source>
        <dbReference type="ARBA" id="ARBA00004651"/>
    </source>
</evidence>
<feature type="transmembrane region" description="Helical" evidence="7">
    <location>
        <begin position="361"/>
        <end position="384"/>
    </location>
</feature>
<keyword evidence="9" id="KW-1185">Reference proteome</keyword>
<dbReference type="InterPro" id="IPR003370">
    <property type="entry name" value="Chromate_transpt"/>
</dbReference>
<feature type="transmembrane region" description="Helical" evidence="7">
    <location>
        <begin position="427"/>
        <end position="444"/>
    </location>
</feature>
<evidence type="ECO:0000256" key="5">
    <source>
        <dbReference type="ARBA" id="ARBA00022989"/>
    </source>
</evidence>
<sequence length="445" mass="46876">MDQSNIAHEPVQPDMAELFRVFGKIGLLSFGGPAGQIALMHRILVDEKRWLDEPRFLHALNYCMLLPGPEAMQLATYAGWLLRGVKGGLIAGLLFVLPGAAVLMALSTVYLLAGEVTIVQGLLFGLKAAVLAVVVEALAKVSKRALKNQWMVALAILAFVSIAFLQLPFPVIVLGAAVIGALGHVLANGDGKAVGAPAPELPLPEWAQPSWGRFMRTSAIWLAVWLVPLFLLHAILGGNHVFSQEANFFSIMAAVTFGGAYAVLAWVAQQAVEVYGWLRPDEMLTGLGLAETTPGPLILVLAFVGFLGGARLSGLDPVLGGLGGGLVALWFTFAPCFLWIFAGAPYVETVRNVRWLSTALAAVTAAVVGVIANLALWFGLHVLFADIEEVAVGPALLMVPDLSSIDLAAALIALAAGIALLRLHVNMIAVLAAAALVGMVWVLAA</sequence>
<comment type="similarity">
    <text evidence="2">Belongs to the chromate ion transporter (CHR) (TC 2.A.51) family.</text>
</comment>
<dbReference type="OrthoDB" id="8969999at2"/>
<accession>A0A5D4GT44</accession>
<feature type="transmembrane region" description="Helical" evidence="7">
    <location>
        <begin position="151"/>
        <end position="182"/>
    </location>
</feature>
<feature type="transmembrane region" description="Helical" evidence="7">
    <location>
        <begin position="319"/>
        <end position="341"/>
    </location>
</feature>
<dbReference type="PANTHER" id="PTHR33567">
    <property type="entry name" value="CHROMATE ION TRANSPORTER (EUROFUNG)"/>
    <property type="match status" value="1"/>
</dbReference>
<dbReference type="PIRSF" id="PIRSF004810">
    <property type="entry name" value="ChrA"/>
    <property type="match status" value="1"/>
</dbReference>
<keyword evidence="4 7" id="KW-0812">Transmembrane</keyword>
<proteinExistence type="inferred from homology"/>
<dbReference type="RefSeq" id="WP_148915983.1">
    <property type="nucleotide sequence ID" value="NZ_VSZS01000066.1"/>
</dbReference>